<dbReference type="AlphaFoldDB" id="A0AAE1GLQ7"/>
<gene>
    <name evidence="2" type="ORF">Pcinc_002039</name>
</gene>
<name>A0AAE1GLQ7_PETCI</name>
<dbReference type="EMBL" id="JAWQEG010000136">
    <property type="protein sequence ID" value="KAK3894182.1"/>
    <property type="molecule type" value="Genomic_DNA"/>
</dbReference>
<evidence type="ECO:0000313" key="2">
    <source>
        <dbReference type="EMBL" id="KAK3894182.1"/>
    </source>
</evidence>
<organism evidence="2 3">
    <name type="scientific">Petrolisthes cinctipes</name>
    <name type="common">Flat porcelain crab</name>
    <dbReference type="NCBI Taxonomy" id="88211"/>
    <lineage>
        <taxon>Eukaryota</taxon>
        <taxon>Metazoa</taxon>
        <taxon>Ecdysozoa</taxon>
        <taxon>Arthropoda</taxon>
        <taxon>Crustacea</taxon>
        <taxon>Multicrustacea</taxon>
        <taxon>Malacostraca</taxon>
        <taxon>Eumalacostraca</taxon>
        <taxon>Eucarida</taxon>
        <taxon>Decapoda</taxon>
        <taxon>Pleocyemata</taxon>
        <taxon>Anomura</taxon>
        <taxon>Galatheoidea</taxon>
        <taxon>Porcellanidae</taxon>
        <taxon>Petrolisthes</taxon>
    </lineage>
</organism>
<proteinExistence type="predicted"/>
<evidence type="ECO:0000313" key="3">
    <source>
        <dbReference type="Proteomes" id="UP001286313"/>
    </source>
</evidence>
<protein>
    <submittedName>
        <fullName evidence="2">Uncharacterized protein</fullName>
    </submittedName>
</protein>
<dbReference type="Proteomes" id="UP001286313">
    <property type="component" value="Unassembled WGS sequence"/>
</dbReference>
<sequence length="73" mass="8206">MHLDTTNKNHTRESEGDATRSEGRELLLGVVWEYGRIEAEKGGGQPVGCRRWWWEQVEPKLSRWAAVGGRGGA</sequence>
<feature type="region of interest" description="Disordered" evidence="1">
    <location>
        <begin position="1"/>
        <end position="22"/>
    </location>
</feature>
<reference evidence="2" key="1">
    <citation type="submission" date="2023-10" db="EMBL/GenBank/DDBJ databases">
        <title>Genome assemblies of two species of porcelain crab, Petrolisthes cinctipes and Petrolisthes manimaculis (Anomura: Porcellanidae).</title>
        <authorList>
            <person name="Angst P."/>
        </authorList>
    </citation>
    <scope>NUCLEOTIDE SEQUENCE</scope>
    <source>
        <strain evidence="2">PB745_01</strain>
        <tissue evidence="2">Gill</tissue>
    </source>
</reference>
<accession>A0AAE1GLQ7</accession>
<keyword evidence="3" id="KW-1185">Reference proteome</keyword>
<evidence type="ECO:0000256" key="1">
    <source>
        <dbReference type="SAM" id="MobiDB-lite"/>
    </source>
</evidence>
<comment type="caution">
    <text evidence="2">The sequence shown here is derived from an EMBL/GenBank/DDBJ whole genome shotgun (WGS) entry which is preliminary data.</text>
</comment>